<gene>
    <name evidence="11" type="primary">soxR</name>
    <name evidence="11" type="ORF">D9F05_15440</name>
</gene>
<keyword evidence="5" id="KW-0411">Iron-sulfur</keyword>
<feature type="domain" description="HTH merR-type" evidence="10">
    <location>
        <begin position="10"/>
        <end position="75"/>
    </location>
</feature>
<dbReference type="Gene3D" id="1.10.1660.10">
    <property type="match status" value="1"/>
</dbReference>
<accession>A0A3L0YFC7</accession>
<evidence type="ECO:0000256" key="6">
    <source>
        <dbReference type="ARBA" id="ARBA00023015"/>
    </source>
</evidence>
<dbReference type="GO" id="GO:0003700">
    <property type="term" value="F:DNA-binding transcription factor activity"/>
    <property type="evidence" value="ECO:0007669"/>
    <property type="project" value="InterPro"/>
</dbReference>
<dbReference type="InterPro" id="IPR009061">
    <property type="entry name" value="DNA-bd_dom_put_sf"/>
</dbReference>
<dbReference type="SUPFAM" id="SSF46955">
    <property type="entry name" value="Putative DNA-binding domain"/>
    <property type="match status" value="1"/>
</dbReference>
<evidence type="ECO:0000313" key="11">
    <source>
        <dbReference type="EMBL" id="MHO05753.1"/>
    </source>
</evidence>
<dbReference type="GO" id="GO:0003677">
    <property type="term" value="F:DNA binding"/>
    <property type="evidence" value="ECO:0007669"/>
    <property type="project" value="UniProtKB-KW"/>
</dbReference>
<evidence type="ECO:0000256" key="5">
    <source>
        <dbReference type="ARBA" id="ARBA00023014"/>
    </source>
</evidence>
<dbReference type="InterPro" id="IPR015358">
    <property type="entry name" value="Tscrpt_reg_MerR_DNA-bd"/>
</dbReference>
<dbReference type="PANTHER" id="PTHR30204">
    <property type="entry name" value="REDOX-CYCLING DRUG-SENSING TRANSCRIPTIONAL ACTIVATOR SOXR"/>
    <property type="match status" value="1"/>
</dbReference>
<keyword evidence="4" id="KW-0408">Iron</keyword>
<organism evidence="11">
    <name type="scientific">Escherichia coli</name>
    <dbReference type="NCBI Taxonomy" id="562"/>
    <lineage>
        <taxon>Bacteria</taxon>
        <taxon>Pseudomonadati</taxon>
        <taxon>Pseudomonadota</taxon>
        <taxon>Gammaproteobacteria</taxon>
        <taxon>Enterobacterales</taxon>
        <taxon>Enterobacteriaceae</taxon>
        <taxon>Escherichia</taxon>
    </lineage>
</organism>
<name>A0A3L0YFC7_ECOLX</name>
<evidence type="ECO:0000256" key="4">
    <source>
        <dbReference type="ARBA" id="ARBA00023004"/>
    </source>
</evidence>
<dbReference type="Pfam" id="PF09278">
    <property type="entry name" value="MerR-DNA-bind"/>
    <property type="match status" value="1"/>
</dbReference>
<dbReference type="SMART" id="SM00422">
    <property type="entry name" value="HTH_MERR"/>
    <property type="match status" value="1"/>
</dbReference>
<dbReference type="InterPro" id="IPR000551">
    <property type="entry name" value="MerR-type_HTH_dom"/>
</dbReference>
<dbReference type="PANTHER" id="PTHR30204:SF0">
    <property type="entry name" value="REDOX-SENSITIVE TRANSCRIPTIONAL ACTIVATOR SOXR"/>
    <property type="match status" value="1"/>
</dbReference>
<keyword evidence="3" id="KW-0479">Metal-binding</keyword>
<keyword evidence="2" id="KW-0001">2Fe-2S</keyword>
<dbReference type="InterPro" id="IPR047057">
    <property type="entry name" value="MerR_fam"/>
</dbReference>
<sequence length="159" mass="17211">MKTDRKWLAIGQIAKRAGVNASALRFYEQKGLISSVRSDGSQRLYPQDALRRIAFIRVAQGMGLSLGEIADALAGLPDGRTPDRSDWEQIASQWQGLLDQRIEALVQLKGKLTSCIGCGCLSLEHCALYNPDDQAAGQGVGPRYLLGDVPPSDPGSEEQ</sequence>
<dbReference type="PRINTS" id="PR00040">
    <property type="entry name" value="HTHMERR"/>
</dbReference>
<evidence type="ECO:0000256" key="3">
    <source>
        <dbReference type="ARBA" id="ARBA00022723"/>
    </source>
</evidence>
<dbReference type="NCBIfam" id="TIGR01950">
    <property type="entry name" value="SoxR"/>
    <property type="match status" value="1"/>
</dbReference>
<reference evidence="11" key="1">
    <citation type="submission" date="2018-10" db="EMBL/GenBank/DDBJ databases">
        <authorList>
            <consortium name="NARMS: The National Antimicrobial Resistance Monitoring System"/>
        </authorList>
    </citation>
    <scope>NUCLEOTIDE SEQUENCE [LARGE SCALE GENOMIC DNA]</scope>
    <source>
        <strain evidence="11">CVM N17EC0388</strain>
    </source>
</reference>
<dbReference type="EMBL" id="RNRV01000029">
    <property type="protein sequence ID" value="MHO05753.1"/>
    <property type="molecule type" value="Genomic_DNA"/>
</dbReference>
<evidence type="ECO:0000256" key="2">
    <source>
        <dbReference type="ARBA" id="ARBA00022714"/>
    </source>
</evidence>
<dbReference type="GO" id="GO:0051537">
    <property type="term" value="F:2 iron, 2 sulfur cluster binding"/>
    <property type="evidence" value="ECO:0007669"/>
    <property type="project" value="UniProtKB-KW"/>
</dbReference>
<proteinExistence type="predicted"/>
<protein>
    <recommendedName>
        <fullName evidence="1">Redox-sensitive transcriptional activator SoxR</fullName>
    </recommendedName>
</protein>
<dbReference type="Pfam" id="PF00376">
    <property type="entry name" value="MerR"/>
    <property type="match status" value="1"/>
</dbReference>
<evidence type="ECO:0000256" key="7">
    <source>
        <dbReference type="ARBA" id="ARBA00023125"/>
    </source>
</evidence>
<comment type="caution">
    <text evidence="11">The sequence shown here is derived from an EMBL/GenBank/DDBJ whole genome shotgun (WGS) entry which is preliminary data.</text>
</comment>
<evidence type="ECO:0000256" key="9">
    <source>
        <dbReference type="SAM" id="MobiDB-lite"/>
    </source>
</evidence>
<keyword evidence="6" id="KW-0805">Transcription regulation</keyword>
<dbReference type="AlphaFoldDB" id="A0A3L0YFC7"/>
<evidence type="ECO:0000256" key="1">
    <source>
        <dbReference type="ARBA" id="ARBA00014474"/>
    </source>
</evidence>
<feature type="region of interest" description="Disordered" evidence="9">
    <location>
        <begin position="140"/>
        <end position="159"/>
    </location>
</feature>
<keyword evidence="8" id="KW-0804">Transcription</keyword>
<dbReference type="InterPro" id="IPR010211">
    <property type="entry name" value="Redox-sen_tscrpt-act_SoxR"/>
</dbReference>
<dbReference type="GO" id="GO:0006979">
    <property type="term" value="P:response to oxidative stress"/>
    <property type="evidence" value="ECO:0007669"/>
    <property type="project" value="InterPro"/>
</dbReference>
<keyword evidence="7" id="KW-0238">DNA-binding</keyword>
<evidence type="ECO:0000259" key="10">
    <source>
        <dbReference type="PROSITE" id="PS50937"/>
    </source>
</evidence>
<evidence type="ECO:0000256" key="8">
    <source>
        <dbReference type="ARBA" id="ARBA00023163"/>
    </source>
</evidence>
<dbReference type="GO" id="GO:0046872">
    <property type="term" value="F:metal ion binding"/>
    <property type="evidence" value="ECO:0007669"/>
    <property type="project" value="UniProtKB-KW"/>
</dbReference>
<dbReference type="PROSITE" id="PS00552">
    <property type="entry name" value="HTH_MERR_1"/>
    <property type="match status" value="1"/>
</dbReference>
<dbReference type="CDD" id="cd01110">
    <property type="entry name" value="HTH_SoxR"/>
    <property type="match status" value="1"/>
</dbReference>
<dbReference type="PROSITE" id="PS50937">
    <property type="entry name" value="HTH_MERR_2"/>
    <property type="match status" value="1"/>
</dbReference>